<feature type="region of interest" description="Disordered" evidence="1">
    <location>
        <begin position="338"/>
        <end position="363"/>
    </location>
</feature>
<dbReference type="EMBL" id="JACGCI010000211">
    <property type="protein sequence ID" value="KAF6741937.1"/>
    <property type="molecule type" value="Genomic_DNA"/>
</dbReference>
<gene>
    <name evidence="2" type="ORF">DFP72DRAFT_226226</name>
</gene>
<evidence type="ECO:0000313" key="2">
    <source>
        <dbReference type="EMBL" id="KAF6741937.1"/>
    </source>
</evidence>
<comment type="caution">
    <text evidence="2">The sequence shown here is derived from an EMBL/GenBank/DDBJ whole genome shotgun (WGS) entry which is preliminary data.</text>
</comment>
<keyword evidence="3" id="KW-1185">Reference proteome</keyword>
<evidence type="ECO:0000313" key="3">
    <source>
        <dbReference type="Proteomes" id="UP000521943"/>
    </source>
</evidence>
<reference evidence="2 3" key="1">
    <citation type="submission" date="2020-07" db="EMBL/GenBank/DDBJ databases">
        <title>Comparative genomics of pyrophilous fungi reveals a link between fire events and developmental genes.</title>
        <authorList>
            <consortium name="DOE Joint Genome Institute"/>
            <person name="Steindorff A.S."/>
            <person name="Carver A."/>
            <person name="Calhoun S."/>
            <person name="Stillman K."/>
            <person name="Liu H."/>
            <person name="Lipzen A."/>
            <person name="Pangilinan J."/>
            <person name="Labutti K."/>
            <person name="Bruns T.D."/>
            <person name="Grigoriev I.V."/>
        </authorList>
    </citation>
    <scope>NUCLEOTIDE SEQUENCE [LARGE SCALE GENOMIC DNA]</scope>
    <source>
        <strain evidence="2 3">CBS 144469</strain>
    </source>
</reference>
<feature type="region of interest" description="Disordered" evidence="1">
    <location>
        <begin position="412"/>
        <end position="432"/>
    </location>
</feature>
<dbReference type="AlphaFoldDB" id="A0A8H6H9C2"/>
<feature type="compositionally biased region" description="Basic and acidic residues" evidence="1">
    <location>
        <begin position="274"/>
        <end position="291"/>
    </location>
</feature>
<name>A0A8H6H9C2_9AGAR</name>
<proteinExistence type="predicted"/>
<accession>A0A8H6H9C2</accession>
<feature type="compositionally biased region" description="Polar residues" evidence="1">
    <location>
        <begin position="292"/>
        <end position="304"/>
    </location>
</feature>
<dbReference type="Proteomes" id="UP000521943">
    <property type="component" value="Unassembled WGS sequence"/>
</dbReference>
<protein>
    <submittedName>
        <fullName evidence="2">Uncharacterized protein</fullName>
    </submittedName>
</protein>
<feature type="region of interest" description="Disordered" evidence="1">
    <location>
        <begin position="274"/>
        <end position="320"/>
    </location>
</feature>
<organism evidence="2 3">
    <name type="scientific">Ephemerocybe angulata</name>
    <dbReference type="NCBI Taxonomy" id="980116"/>
    <lineage>
        <taxon>Eukaryota</taxon>
        <taxon>Fungi</taxon>
        <taxon>Dikarya</taxon>
        <taxon>Basidiomycota</taxon>
        <taxon>Agaricomycotina</taxon>
        <taxon>Agaricomycetes</taxon>
        <taxon>Agaricomycetidae</taxon>
        <taxon>Agaricales</taxon>
        <taxon>Agaricineae</taxon>
        <taxon>Psathyrellaceae</taxon>
        <taxon>Ephemerocybe</taxon>
    </lineage>
</organism>
<evidence type="ECO:0000256" key="1">
    <source>
        <dbReference type="SAM" id="MobiDB-lite"/>
    </source>
</evidence>
<sequence length="768" mass="84796">MEFLSLFMPPAGGVKLAMKPSAPTSTMPRGSLSKNECTTLMQALDHRLALITTQASGLSALYSSNLRRSIVRESDELVRACEPYGGYESFKHSKRMHIWMAKLAQYPNRSVAEEDPDILAGSPFDKDYGDEQYHSALESTQWRRPTRPITVPGNRFSAHHPYSGRRPVQAFNVLGRGSGSRYGTGKELLVRPRLMDRPKMLPTRREATPTASGSGRLDLRLRTRSPPRTLSVLINPALHRVAAKANPRQLLRCPSPPDDFPDLGDEPYLANVHRRNEEAERLPGSADRGESVTRTTDNAGQTTEATKKPGYPNPRIPAHSKRKEVFVEIPAPARKAIRTPAPPLLPVSPISDDESVPPGPRAPAQKAIHTLAPLVPISTSSGDEFVPPSPFAKAIATRKKKSRFHHRLNALSDNPRRRARGSKASSAGKRELAFKAKLAKTRKEYARVERQNTDRLPKLEQAFETYRRSTEGRDAGLVKRLSKVESAVKKGGALADNRAEDIDGRFLELERKVDDGLSKCQDELSGQTKAVQALTATIHQLFGLIRDVVAVTKELAQATSVEHNRLTQKIQDVSEQVQSGEASSKVLKQMEETMKFVAKLETSLRSLEEKHMTHIATSSLMRDEQVKGVEGRLEGGLMELQRRLAKALGDRIEEMRGQHRSWAMNLQSQFSNMAASVSQLSHGQNLASNTMGYLASRTFQLENTVRDQQNSLERGPATTMDEAGTSAHGLVADASTQVADRSCRTPVEAVPTLRRQVSQSQLSSGSLD</sequence>